<reference evidence="1 2" key="1">
    <citation type="journal article" date="2019" name="Environ. Microbiol.">
        <title>An active ?-lactamase is a part of an orchestrated cell wall stress resistance network of Bacillus subtilis and related rhizosphere species.</title>
        <authorList>
            <person name="Bucher T."/>
            <person name="Keren-Paz A."/>
            <person name="Hausser J."/>
            <person name="Olender T."/>
            <person name="Cytryn E."/>
            <person name="Kolodkin-Gal I."/>
        </authorList>
    </citation>
    <scope>NUCLEOTIDE SEQUENCE [LARGE SCALE GENOMIC DNA]</scope>
    <source>
        <strain evidence="1 2">I32</strain>
    </source>
</reference>
<evidence type="ECO:0000313" key="1">
    <source>
        <dbReference type="EMBL" id="TKI98288.1"/>
    </source>
</evidence>
<organism evidence="1 2">
    <name type="scientific">Bacillus cereus</name>
    <dbReference type="NCBI Taxonomy" id="1396"/>
    <lineage>
        <taxon>Bacteria</taxon>
        <taxon>Bacillati</taxon>
        <taxon>Bacillota</taxon>
        <taxon>Bacilli</taxon>
        <taxon>Bacillales</taxon>
        <taxon>Bacillaceae</taxon>
        <taxon>Bacillus</taxon>
        <taxon>Bacillus cereus group</taxon>
    </lineage>
</organism>
<evidence type="ECO:0000313" key="2">
    <source>
        <dbReference type="Proteomes" id="UP000308444"/>
    </source>
</evidence>
<accession>A0A9X9A6V7</accession>
<gene>
    <name evidence="1" type="ORF">FC695_24405</name>
</gene>
<comment type="caution">
    <text evidence="1">The sequence shown here is derived from an EMBL/GenBank/DDBJ whole genome shotgun (WGS) entry which is preliminary data.</text>
</comment>
<sequence>MSKINEIQMRLGELNGGEFQNLMDAYFAKEIKGELYPIGSVLANNNTKTGTPDTLIKSENRMYVYIEYTVQKSNVV</sequence>
<dbReference type="EMBL" id="SZOH01001930">
    <property type="protein sequence ID" value="TKI98288.1"/>
    <property type="molecule type" value="Genomic_DNA"/>
</dbReference>
<name>A0A9X9A6V7_BACCE</name>
<dbReference type="Proteomes" id="UP000308444">
    <property type="component" value="Unassembled WGS sequence"/>
</dbReference>
<dbReference type="AlphaFoldDB" id="A0A9X9A6V7"/>
<proteinExistence type="predicted"/>
<protein>
    <submittedName>
        <fullName evidence="1">Uncharacterized protein</fullName>
    </submittedName>
</protein>
<feature type="non-terminal residue" evidence="1">
    <location>
        <position position="76"/>
    </location>
</feature>